<dbReference type="Gene3D" id="1.20.1280.50">
    <property type="match status" value="1"/>
</dbReference>
<gene>
    <name evidence="2" type="ORF">B0F90DRAFT_1717600</name>
</gene>
<dbReference type="AlphaFoldDB" id="A0AAD4M595"/>
<dbReference type="PANTHER" id="PTHR38926">
    <property type="entry name" value="F-BOX DOMAIN CONTAINING PROTEIN, EXPRESSED"/>
    <property type="match status" value="1"/>
</dbReference>
<evidence type="ECO:0000259" key="1">
    <source>
        <dbReference type="PROSITE" id="PS50181"/>
    </source>
</evidence>
<dbReference type="EMBL" id="WTXG01000013">
    <property type="protein sequence ID" value="KAI0301763.1"/>
    <property type="molecule type" value="Genomic_DNA"/>
</dbReference>
<dbReference type="Proteomes" id="UP001203297">
    <property type="component" value="Unassembled WGS sequence"/>
</dbReference>
<dbReference type="InterPro" id="IPR036047">
    <property type="entry name" value="F-box-like_dom_sf"/>
</dbReference>
<organism evidence="2 3">
    <name type="scientific">Multifurca ochricompacta</name>
    <dbReference type="NCBI Taxonomy" id="376703"/>
    <lineage>
        <taxon>Eukaryota</taxon>
        <taxon>Fungi</taxon>
        <taxon>Dikarya</taxon>
        <taxon>Basidiomycota</taxon>
        <taxon>Agaricomycotina</taxon>
        <taxon>Agaricomycetes</taxon>
        <taxon>Russulales</taxon>
        <taxon>Russulaceae</taxon>
        <taxon>Multifurca</taxon>
    </lineage>
</organism>
<dbReference type="Pfam" id="PF12937">
    <property type="entry name" value="F-box-like"/>
    <property type="match status" value="1"/>
</dbReference>
<dbReference type="InterPro" id="IPR001810">
    <property type="entry name" value="F-box_dom"/>
</dbReference>
<evidence type="ECO:0000313" key="2">
    <source>
        <dbReference type="EMBL" id="KAI0301763.1"/>
    </source>
</evidence>
<proteinExistence type="predicted"/>
<sequence length="620" mass="68519">MPNPTLSSDLKMSCLDFSTGHLLVLRLARALAFEFPNTRETCLNYSSSAILANELAEAETLISGVLHDVAILRSHLHPINRLPTELLAHIFDFLGSGAHVVPASHVCQRWRSIILSTPSLWSIIREDDDIQAAQCFMQRSKSMPLDVSTPVYMRQDGLKAFHSIVAPHASRIRRLHIVVYGDRVYDFYRSLSACGFKMPLLEHFSIHMIEYGFPDDSRDGGGGSLPPLHSLLNDSQSLTQLTFRGALPLQTDFSSAITSLTLADRVFDLDALLGCLAAAPHLDYLALLDSVPHTFECTPRSVVALSKLRELHWFQGRVFDNVLGTVKLFEHLLLPNLENTQFFLLLDPTKYSGFDLYDPSHRSITLFDSTTTTSKITELHLEATNYAPGKPAKNNIVFHGLHNHETRFSVRVHRTSLESLCPYSSFSDPADAIATLFLTSSVHVDLSNLTQLTLTSPLPYSWGRFFRTSWARFFRCLPTVKVLRLFVSTPEDIIGALLNADNTPSSPLLPNLQTLYIFRCCNTNNNNNNNNNNSGGGGGGINDSVGVEGNVLLRFLKHRSDFGIPIETIICPSSPVTAATTTTANGQSGERKGRGGCEGVEGFMTSTVHEAALLEQHLIN</sequence>
<comment type="caution">
    <text evidence="2">The sequence shown here is derived from an EMBL/GenBank/DDBJ whole genome shotgun (WGS) entry which is preliminary data.</text>
</comment>
<name>A0AAD4M595_9AGAM</name>
<dbReference type="PROSITE" id="PS50181">
    <property type="entry name" value="FBOX"/>
    <property type="match status" value="1"/>
</dbReference>
<feature type="domain" description="F-box" evidence="1">
    <location>
        <begin position="76"/>
        <end position="124"/>
    </location>
</feature>
<reference evidence="2" key="1">
    <citation type="journal article" date="2022" name="New Phytol.">
        <title>Evolutionary transition to the ectomycorrhizal habit in the genomes of a hyperdiverse lineage of mushroom-forming fungi.</title>
        <authorList>
            <person name="Looney B."/>
            <person name="Miyauchi S."/>
            <person name="Morin E."/>
            <person name="Drula E."/>
            <person name="Courty P.E."/>
            <person name="Kohler A."/>
            <person name="Kuo A."/>
            <person name="LaButti K."/>
            <person name="Pangilinan J."/>
            <person name="Lipzen A."/>
            <person name="Riley R."/>
            <person name="Andreopoulos W."/>
            <person name="He G."/>
            <person name="Johnson J."/>
            <person name="Nolan M."/>
            <person name="Tritt A."/>
            <person name="Barry K.W."/>
            <person name="Grigoriev I.V."/>
            <person name="Nagy L.G."/>
            <person name="Hibbett D."/>
            <person name="Henrissat B."/>
            <person name="Matheny P.B."/>
            <person name="Labbe J."/>
            <person name="Martin F.M."/>
        </authorList>
    </citation>
    <scope>NUCLEOTIDE SEQUENCE</scope>
    <source>
        <strain evidence="2">BPL690</strain>
    </source>
</reference>
<accession>A0AAD4M595</accession>
<dbReference type="SUPFAM" id="SSF81383">
    <property type="entry name" value="F-box domain"/>
    <property type="match status" value="1"/>
</dbReference>
<evidence type="ECO:0000313" key="3">
    <source>
        <dbReference type="Proteomes" id="UP001203297"/>
    </source>
</evidence>
<protein>
    <recommendedName>
        <fullName evidence="1">F-box domain-containing protein</fullName>
    </recommendedName>
</protein>
<keyword evidence="3" id="KW-1185">Reference proteome</keyword>
<dbReference type="SMART" id="SM00256">
    <property type="entry name" value="FBOX"/>
    <property type="match status" value="1"/>
</dbReference>
<dbReference type="PANTHER" id="PTHR38926:SF5">
    <property type="entry name" value="F-BOX AND LEUCINE-RICH REPEAT PROTEIN 6"/>
    <property type="match status" value="1"/>
</dbReference>